<evidence type="ECO:0000256" key="1">
    <source>
        <dbReference type="ARBA" id="ARBA00004448"/>
    </source>
</evidence>
<dbReference type="EMBL" id="UZAM01006677">
    <property type="protein sequence ID" value="VDO92853.1"/>
    <property type="molecule type" value="Genomic_DNA"/>
</dbReference>
<evidence type="ECO:0000256" key="9">
    <source>
        <dbReference type="ARBA" id="ARBA00023136"/>
    </source>
</evidence>
<evidence type="ECO:0000313" key="14">
    <source>
        <dbReference type="Proteomes" id="UP000270296"/>
    </source>
</evidence>
<comment type="subcellular location">
    <subcellularLocation>
        <location evidence="1">Mitochondrion inner membrane</location>
        <topology evidence="1">Multi-pass membrane protein</topology>
    </subcellularLocation>
</comment>
<keyword evidence="6" id="KW-0999">Mitochondrion inner membrane</keyword>
<dbReference type="Pfam" id="PF00153">
    <property type="entry name" value="Mito_carr"/>
    <property type="match status" value="2"/>
</dbReference>
<organism evidence="15">
    <name type="scientific">Soboliphyme baturini</name>
    <dbReference type="NCBI Taxonomy" id="241478"/>
    <lineage>
        <taxon>Eukaryota</taxon>
        <taxon>Metazoa</taxon>
        <taxon>Ecdysozoa</taxon>
        <taxon>Nematoda</taxon>
        <taxon>Enoplea</taxon>
        <taxon>Dorylaimia</taxon>
        <taxon>Dioctophymatida</taxon>
        <taxon>Dioctophymatoidea</taxon>
        <taxon>Soboliphymatidae</taxon>
        <taxon>Soboliphyme</taxon>
    </lineage>
</organism>
<name>A0A183IBK0_9BILA</name>
<keyword evidence="14" id="KW-1185">Reference proteome</keyword>
<dbReference type="OrthoDB" id="2139348at2759"/>
<keyword evidence="5" id="KW-0677">Repeat</keyword>
<evidence type="ECO:0000256" key="3">
    <source>
        <dbReference type="ARBA" id="ARBA00022448"/>
    </source>
</evidence>
<dbReference type="GO" id="GO:0051724">
    <property type="term" value="F:NAD transmembrane transporter activity"/>
    <property type="evidence" value="ECO:0007669"/>
    <property type="project" value="TreeGrafter"/>
</dbReference>
<reference evidence="13 14" key="2">
    <citation type="submission" date="2018-11" db="EMBL/GenBank/DDBJ databases">
        <authorList>
            <consortium name="Pathogen Informatics"/>
        </authorList>
    </citation>
    <scope>NUCLEOTIDE SEQUENCE [LARGE SCALE GENOMIC DNA]</scope>
</reference>
<sequence length="312" mass="34867">MDANRLEGGNASGDCKLWQYAVAISVLPLFSRYEKQHEHQAGRVLETKCVQRHQDFVCGWGAALIETILTYPFSKLVVRQQLQGIPFHVAVHQLYGEGLRNVYRGLLPPLVQRTSSRCLMFGMYDEYCKLFHCHDGTWMPLPCSGGAAFLAGTTEALLCPFERMQTLLQSPRYQSQFRNALDVNVLFFALRDPLAVFFTSLVLPADSSPSAAVTPISRVAGHFVTGALLGAILSTLFYPVNVVKIRMQASIGGTFPRPLTVLKQLLVERSFSVSMLYRGVHLNYTRSMMTWGITNAAYEFLKRSLFPGPCTD</sequence>
<evidence type="ECO:0000256" key="5">
    <source>
        <dbReference type="ARBA" id="ARBA00022737"/>
    </source>
</evidence>
<comment type="similarity">
    <text evidence="2 11">Belongs to the mitochondrial carrier (TC 2.A.29) family.</text>
</comment>
<dbReference type="GO" id="GO:0005743">
    <property type="term" value="C:mitochondrial inner membrane"/>
    <property type="evidence" value="ECO:0007669"/>
    <property type="project" value="UniProtKB-SubCell"/>
</dbReference>
<evidence type="ECO:0000256" key="4">
    <source>
        <dbReference type="ARBA" id="ARBA00022692"/>
    </source>
</evidence>
<evidence type="ECO:0000256" key="11">
    <source>
        <dbReference type="RuleBase" id="RU000488"/>
    </source>
</evidence>
<reference evidence="15" key="1">
    <citation type="submission" date="2016-06" db="UniProtKB">
        <authorList>
            <consortium name="WormBaseParasite"/>
        </authorList>
    </citation>
    <scope>IDENTIFICATION</scope>
</reference>
<accession>A0A183IBK0</accession>
<evidence type="ECO:0000256" key="6">
    <source>
        <dbReference type="ARBA" id="ARBA00022792"/>
    </source>
</evidence>
<evidence type="ECO:0000256" key="7">
    <source>
        <dbReference type="ARBA" id="ARBA00022989"/>
    </source>
</evidence>
<feature type="repeat" description="Solcar" evidence="10">
    <location>
        <begin position="217"/>
        <end position="304"/>
    </location>
</feature>
<dbReference type="PROSITE" id="PS50920">
    <property type="entry name" value="SOLCAR"/>
    <property type="match status" value="2"/>
</dbReference>
<keyword evidence="9 10" id="KW-0472">Membrane</keyword>
<keyword evidence="4 10" id="KW-0812">Transmembrane</keyword>
<dbReference type="InterPro" id="IPR052465">
    <property type="entry name" value="Mito_NAD+_Carrier"/>
</dbReference>
<evidence type="ECO:0000256" key="2">
    <source>
        <dbReference type="ARBA" id="ARBA00006375"/>
    </source>
</evidence>
<feature type="repeat" description="Solcar" evidence="10">
    <location>
        <begin position="50"/>
        <end position="130"/>
    </location>
</feature>
<proteinExistence type="inferred from homology"/>
<protein>
    <submittedName>
        <fullName evidence="15">Mitochondrial carrier protein</fullName>
    </submittedName>
</protein>
<evidence type="ECO:0000313" key="15">
    <source>
        <dbReference type="WBParaSite" id="SBAD_0000102601-mRNA-1"/>
    </source>
</evidence>
<evidence type="ECO:0000313" key="13">
    <source>
        <dbReference type="EMBL" id="VDO92853.1"/>
    </source>
</evidence>
<keyword evidence="7 12" id="KW-1133">Transmembrane helix</keyword>
<dbReference type="PANTHER" id="PTHR46131">
    <property type="entry name" value="SD08549P"/>
    <property type="match status" value="1"/>
</dbReference>
<evidence type="ECO:0000256" key="12">
    <source>
        <dbReference type="SAM" id="Phobius"/>
    </source>
</evidence>
<dbReference type="Gene3D" id="1.50.40.10">
    <property type="entry name" value="Mitochondrial carrier domain"/>
    <property type="match status" value="2"/>
</dbReference>
<dbReference type="PANTHER" id="PTHR46131:SF1">
    <property type="entry name" value="SD08549P"/>
    <property type="match status" value="1"/>
</dbReference>
<feature type="transmembrane region" description="Helical" evidence="12">
    <location>
        <begin position="219"/>
        <end position="240"/>
    </location>
</feature>
<dbReference type="Proteomes" id="UP000270296">
    <property type="component" value="Unassembled WGS sequence"/>
</dbReference>
<dbReference type="InterPro" id="IPR023395">
    <property type="entry name" value="MCP_dom_sf"/>
</dbReference>
<dbReference type="SUPFAM" id="SSF103506">
    <property type="entry name" value="Mitochondrial carrier"/>
    <property type="match status" value="1"/>
</dbReference>
<evidence type="ECO:0000256" key="10">
    <source>
        <dbReference type="PROSITE-ProRule" id="PRU00282"/>
    </source>
</evidence>
<evidence type="ECO:0000256" key="8">
    <source>
        <dbReference type="ARBA" id="ARBA00023128"/>
    </source>
</evidence>
<gene>
    <name evidence="13" type="ORF">SBAD_LOCUS994</name>
</gene>
<dbReference type="AlphaFoldDB" id="A0A183IBK0"/>
<keyword evidence="3 11" id="KW-0813">Transport</keyword>
<keyword evidence="8" id="KW-0496">Mitochondrion</keyword>
<dbReference type="InterPro" id="IPR018108">
    <property type="entry name" value="MCP_transmembrane"/>
</dbReference>
<dbReference type="WBParaSite" id="SBAD_0000102601-mRNA-1">
    <property type="protein sequence ID" value="SBAD_0000102601-mRNA-1"/>
    <property type="gene ID" value="SBAD_0000102601"/>
</dbReference>